<protein>
    <submittedName>
        <fullName evidence="1">Uncharacterized protein</fullName>
    </submittedName>
</protein>
<gene>
    <name evidence="1" type="ORF">CTEN210_05215</name>
</gene>
<name>A0AAD3H3N5_9STRA</name>
<comment type="caution">
    <text evidence="1">The sequence shown here is derived from an EMBL/GenBank/DDBJ whole genome shotgun (WGS) entry which is preliminary data.</text>
</comment>
<dbReference type="AlphaFoldDB" id="A0AAD3H3N5"/>
<dbReference type="Proteomes" id="UP001054902">
    <property type="component" value="Unassembled WGS sequence"/>
</dbReference>
<sequence length="134" mass="14409">MQNRAIGNTSIAAVIIQEVRRATVYQTGTSSIIVFRVTVGTNQLTNSAAEISEEMFSTASNMITLVSQMMACSFDHLIFAPSTSSSFSYGEDGVVGGTFTSDILQTHQATDVEIVKTLYGSDMNEADNYTSLIS</sequence>
<organism evidence="1 2">
    <name type="scientific">Chaetoceros tenuissimus</name>
    <dbReference type="NCBI Taxonomy" id="426638"/>
    <lineage>
        <taxon>Eukaryota</taxon>
        <taxon>Sar</taxon>
        <taxon>Stramenopiles</taxon>
        <taxon>Ochrophyta</taxon>
        <taxon>Bacillariophyta</taxon>
        <taxon>Coscinodiscophyceae</taxon>
        <taxon>Chaetocerotophycidae</taxon>
        <taxon>Chaetocerotales</taxon>
        <taxon>Chaetocerotaceae</taxon>
        <taxon>Chaetoceros</taxon>
    </lineage>
</organism>
<reference evidence="1 2" key="1">
    <citation type="journal article" date="2021" name="Sci. Rep.">
        <title>The genome of the diatom Chaetoceros tenuissimus carries an ancient integrated fragment of an extant virus.</title>
        <authorList>
            <person name="Hongo Y."/>
            <person name="Kimura K."/>
            <person name="Takaki Y."/>
            <person name="Yoshida Y."/>
            <person name="Baba S."/>
            <person name="Kobayashi G."/>
            <person name="Nagasaki K."/>
            <person name="Hano T."/>
            <person name="Tomaru Y."/>
        </authorList>
    </citation>
    <scope>NUCLEOTIDE SEQUENCE [LARGE SCALE GENOMIC DNA]</scope>
    <source>
        <strain evidence="1 2">NIES-3715</strain>
    </source>
</reference>
<keyword evidence="2" id="KW-1185">Reference proteome</keyword>
<evidence type="ECO:0000313" key="2">
    <source>
        <dbReference type="Proteomes" id="UP001054902"/>
    </source>
</evidence>
<proteinExistence type="predicted"/>
<dbReference type="EMBL" id="BLLK01000029">
    <property type="protein sequence ID" value="GFH48739.1"/>
    <property type="molecule type" value="Genomic_DNA"/>
</dbReference>
<accession>A0AAD3H3N5</accession>
<evidence type="ECO:0000313" key="1">
    <source>
        <dbReference type="EMBL" id="GFH48739.1"/>
    </source>
</evidence>